<evidence type="ECO:0000256" key="1">
    <source>
        <dbReference type="ARBA" id="ARBA00022723"/>
    </source>
</evidence>
<gene>
    <name evidence="6" type="ORF">HDA30_001007</name>
</gene>
<dbReference type="InterPro" id="IPR008913">
    <property type="entry name" value="Znf_CHY"/>
</dbReference>
<dbReference type="PANTHER" id="PTHR28082:SF1">
    <property type="entry name" value="HELPER OF TIM PROTEIN 13"/>
    <property type="match status" value="1"/>
</dbReference>
<dbReference type="EMBL" id="JACHNA010000001">
    <property type="protein sequence ID" value="MBB4735499.1"/>
    <property type="molecule type" value="Genomic_DNA"/>
</dbReference>
<dbReference type="AlphaFoldDB" id="A0A7W7M3C9"/>
<evidence type="ECO:0000313" key="7">
    <source>
        <dbReference type="Proteomes" id="UP000540191"/>
    </source>
</evidence>
<comment type="caution">
    <text evidence="6">The sequence shown here is derived from an EMBL/GenBank/DDBJ whole genome shotgun (WGS) entry which is preliminary data.</text>
</comment>
<evidence type="ECO:0000256" key="2">
    <source>
        <dbReference type="ARBA" id="ARBA00022771"/>
    </source>
</evidence>
<keyword evidence="1" id="KW-0479">Metal-binding</keyword>
<dbReference type="Pfam" id="PF05495">
    <property type="entry name" value="zf-CHY"/>
    <property type="match status" value="1"/>
</dbReference>
<dbReference type="InterPro" id="IPR037274">
    <property type="entry name" value="Znf_CHY_sf"/>
</dbReference>
<protein>
    <submittedName>
        <fullName evidence="6">Putative CHY-type Zn-finger protein</fullName>
    </submittedName>
</protein>
<dbReference type="InterPro" id="IPR052604">
    <property type="entry name" value="Mito_Tim_assembly_helper"/>
</dbReference>
<dbReference type="GO" id="GO:0045041">
    <property type="term" value="P:protein import into mitochondrial intermembrane space"/>
    <property type="evidence" value="ECO:0007669"/>
    <property type="project" value="TreeGrafter"/>
</dbReference>
<keyword evidence="7" id="KW-1185">Reference proteome</keyword>
<dbReference type="RefSeq" id="WP_158496771.1">
    <property type="nucleotide sequence ID" value="NZ_JACHNA010000001.1"/>
</dbReference>
<feature type="region of interest" description="Disordered" evidence="4">
    <location>
        <begin position="1"/>
        <end position="25"/>
    </location>
</feature>
<name>A0A7W7M3C9_9MICC</name>
<dbReference type="PANTHER" id="PTHR28082">
    <property type="entry name" value="ZINC FINGER PROTEIN"/>
    <property type="match status" value="1"/>
</dbReference>
<dbReference type="GO" id="GO:0008270">
    <property type="term" value="F:zinc ion binding"/>
    <property type="evidence" value="ECO:0007669"/>
    <property type="project" value="UniProtKB-KW"/>
</dbReference>
<keyword evidence="2" id="KW-0863">Zinc-finger</keyword>
<evidence type="ECO:0000256" key="3">
    <source>
        <dbReference type="ARBA" id="ARBA00022833"/>
    </source>
</evidence>
<accession>A0A7W7M3C9</accession>
<sequence>MDATDAPDAGDTDVTGGRSDQPQVHGLTVDSQTRCVHYHGPTDVVAMRLACCAGFWPCHACHDEQADHPIRVVPREDVGLPRVLCGVCRHVMTVEQYRGASRCPRCAAEFNRRCAAHAHLYFETEPAPASGQV</sequence>
<evidence type="ECO:0000256" key="4">
    <source>
        <dbReference type="SAM" id="MobiDB-lite"/>
    </source>
</evidence>
<dbReference type="Proteomes" id="UP000540191">
    <property type="component" value="Unassembled WGS sequence"/>
</dbReference>
<dbReference type="PROSITE" id="PS51266">
    <property type="entry name" value="ZF_CHY"/>
    <property type="match status" value="1"/>
</dbReference>
<proteinExistence type="predicted"/>
<evidence type="ECO:0000313" key="6">
    <source>
        <dbReference type="EMBL" id="MBB4735499.1"/>
    </source>
</evidence>
<evidence type="ECO:0000259" key="5">
    <source>
        <dbReference type="PROSITE" id="PS51266"/>
    </source>
</evidence>
<dbReference type="SUPFAM" id="SSF161219">
    <property type="entry name" value="CHY zinc finger-like"/>
    <property type="match status" value="1"/>
</dbReference>
<reference evidence="6 7" key="1">
    <citation type="submission" date="2020-08" db="EMBL/GenBank/DDBJ databases">
        <title>Sequencing the genomes of 1000 actinobacteria strains.</title>
        <authorList>
            <person name="Klenk H.-P."/>
        </authorList>
    </citation>
    <scope>NUCLEOTIDE SEQUENCE [LARGE SCALE GENOMIC DNA]</scope>
    <source>
        <strain evidence="6 7">DSM 23974</strain>
    </source>
</reference>
<keyword evidence="3" id="KW-0862">Zinc</keyword>
<organism evidence="6 7">
    <name type="scientific">Micrococcus cohnii</name>
    <dbReference type="NCBI Taxonomy" id="993416"/>
    <lineage>
        <taxon>Bacteria</taxon>
        <taxon>Bacillati</taxon>
        <taxon>Actinomycetota</taxon>
        <taxon>Actinomycetes</taxon>
        <taxon>Micrococcales</taxon>
        <taxon>Micrococcaceae</taxon>
        <taxon>Micrococcus</taxon>
    </lineage>
</organism>
<feature type="domain" description="CHY-type" evidence="5">
    <location>
        <begin position="28"/>
        <end position="108"/>
    </location>
</feature>
<feature type="compositionally biased region" description="Low complexity" evidence="4">
    <location>
        <begin position="1"/>
        <end position="17"/>
    </location>
</feature>